<dbReference type="RefSeq" id="WP_229732710.1">
    <property type="nucleotide sequence ID" value="NZ_BMGA01000010.1"/>
</dbReference>
<evidence type="ECO:0000313" key="1">
    <source>
        <dbReference type="EMBL" id="GGA87311.1"/>
    </source>
</evidence>
<dbReference type="InterPro" id="IPR027417">
    <property type="entry name" value="P-loop_NTPase"/>
</dbReference>
<evidence type="ECO:0000313" key="2">
    <source>
        <dbReference type="Proteomes" id="UP000658793"/>
    </source>
</evidence>
<reference evidence="2" key="1">
    <citation type="journal article" date="2019" name="Int. J. Syst. Evol. Microbiol.">
        <title>The Global Catalogue of Microorganisms (GCM) 10K type strain sequencing project: providing services to taxonomists for standard genome sequencing and annotation.</title>
        <authorList>
            <consortium name="The Broad Institute Genomics Platform"/>
            <consortium name="The Broad Institute Genome Sequencing Center for Infectious Disease"/>
            <person name="Wu L."/>
            <person name="Ma J."/>
        </authorList>
    </citation>
    <scope>NUCLEOTIDE SEQUENCE [LARGE SCALE GENOMIC DNA]</scope>
    <source>
        <strain evidence="2">CGMCC 1.12811</strain>
    </source>
</reference>
<comment type="caution">
    <text evidence="1">The sequence shown here is derived from an EMBL/GenBank/DDBJ whole genome shotgun (WGS) entry which is preliminary data.</text>
</comment>
<organism evidence="1 2">
    <name type="scientific">Flavobacterium palustre</name>
    <dbReference type="NCBI Taxonomy" id="1476463"/>
    <lineage>
        <taxon>Bacteria</taxon>
        <taxon>Pseudomonadati</taxon>
        <taxon>Bacteroidota</taxon>
        <taxon>Flavobacteriia</taxon>
        <taxon>Flavobacteriales</taxon>
        <taxon>Flavobacteriaceae</taxon>
        <taxon>Flavobacterium</taxon>
    </lineage>
</organism>
<dbReference type="Gene3D" id="3.40.50.300">
    <property type="entry name" value="P-loop containing nucleotide triphosphate hydrolases"/>
    <property type="match status" value="1"/>
</dbReference>
<sequence>MNPYSEIQKTFVVKNGIKMYDFDKCLAALQIIGHYHFGNQFKIYEEDIPVIRKLITYAIRDINSTTKLNLNPNKGIILSGPVGCGKTSLMYLLNYFCSHNYSYKIKPCRDIAFEFAVKGYDALFPFTKKEYKQIKLNTYCFDDLGTEKQIKHFGNECNVMAEIILSRYDSFIHEKTLTHVTTNLSASELEACYGDRVRSRMRQMFNLIAFDRDTKDKR</sequence>
<proteinExistence type="predicted"/>
<name>A0ABQ1HS11_9FLAO</name>
<protein>
    <submittedName>
        <fullName evidence="1">ATPase</fullName>
    </submittedName>
</protein>
<accession>A0ABQ1HS11</accession>
<gene>
    <name evidence="1" type="ORF">GCM10008015_29960</name>
</gene>
<keyword evidence="2" id="KW-1185">Reference proteome</keyword>
<dbReference type="Proteomes" id="UP000658793">
    <property type="component" value="Unassembled WGS sequence"/>
</dbReference>
<dbReference type="SUPFAM" id="SSF52540">
    <property type="entry name" value="P-loop containing nucleoside triphosphate hydrolases"/>
    <property type="match status" value="1"/>
</dbReference>
<dbReference type="EMBL" id="BMGA01000010">
    <property type="protein sequence ID" value="GGA87311.1"/>
    <property type="molecule type" value="Genomic_DNA"/>
</dbReference>